<dbReference type="RefSeq" id="WP_177241374.1">
    <property type="nucleotide sequence ID" value="NZ_FOAP01000006.1"/>
</dbReference>
<reference evidence="2" key="1">
    <citation type="submission" date="2016-10" db="EMBL/GenBank/DDBJ databases">
        <authorList>
            <person name="Varghese N."/>
            <person name="Submissions S."/>
        </authorList>
    </citation>
    <scope>NUCLEOTIDE SEQUENCE [LARGE SCALE GENOMIC DNA]</scope>
    <source>
        <strain evidence="2">DSM 17044</strain>
    </source>
</reference>
<dbReference type="AlphaFoldDB" id="A0A1H7QF08"/>
<organism evidence="1 2">
    <name type="scientific">Stigmatella aurantiaca</name>
    <dbReference type="NCBI Taxonomy" id="41"/>
    <lineage>
        <taxon>Bacteria</taxon>
        <taxon>Pseudomonadati</taxon>
        <taxon>Myxococcota</taxon>
        <taxon>Myxococcia</taxon>
        <taxon>Myxococcales</taxon>
        <taxon>Cystobacterineae</taxon>
        <taxon>Archangiaceae</taxon>
        <taxon>Stigmatella</taxon>
    </lineage>
</organism>
<protein>
    <submittedName>
        <fullName evidence="1">Uncharacterized protein</fullName>
    </submittedName>
</protein>
<sequence length="70" mass="8174">MREHLIDPMAKAPSKTMLSFHEAVGARRSFREFRSELLPHATFLEIVYESLGVARSDKDRVWDELLCRRA</sequence>
<proteinExistence type="predicted"/>
<dbReference type="Proteomes" id="UP000182719">
    <property type="component" value="Unassembled WGS sequence"/>
</dbReference>
<gene>
    <name evidence="1" type="ORF">SAMN05444354_106116</name>
</gene>
<dbReference type="EMBL" id="FOAP01000006">
    <property type="protein sequence ID" value="SEL46523.1"/>
    <property type="molecule type" value="Genomic_DNA"/>
</dbReference>
<keyword evidence="2" id="KW-1185">Reference proteome</keyword>
<accession>A0A1H7QF08</accession>
<evidence type="ECO:0000313" key="2">
    <source>
        <dbReference type="Proteomes" id="UP000182719"/>
    </source>
</evidence>
<evidence type="ECO:0000313" key="1">
    <source>
        <dbReference type="EMBL" id="SEL46523.1"/>
    </source>
</evidence>
<name>A0A1H7QF08_STIAU</name>